<feature type="region of interest" description="Disordered" evidence="1">
    <location>
        <begin position="206"/>
        <end position="251"/>
    </location>
</feature>
<dbReference type="Proteomes" id="UP001189429">
    <property type="component" value="Unassembled WGS sequence"/>
</dbReference>
<comment type="caution">
    <text evidence="2">The sequence shown here is derived from an EMBL/GenBank/DDBJ whole genome shotgun (WGS) entry which is preliminary data.</text>
</comment>
<name>A0ABN9X243_9DINO</name>
<gene>
    <name evidence="2" type="ORF">PCOR1329_LOCUS72706</name>
</gene>
<dbReference type="EMBL" id="CAUYUJ010019737">
    <property type="protein sequence ID" value="CAK0893346.1"/>
    <property type="molecule type" value="Genomic_DNA"/>
</dbReference>
<feature type="region of interest" description="Disordered" evidence="1">
    <location>
        <begin position="583"/>
        <end position="603"/>
    </location>
</feature>
<feature type="compositionally biased region" description="Low complexity" evidence="1">
    <location>
        <begin position="206"/>
        <end position="227"/>
    </location>
</feature>
<organism evidence="2 3">
    <name type="scientific">Prorocentrum cordatum</name>
    <dbReference type="NCBI Taxonomy" id="2364126"/>
    <lineage>
        <taxon>Eukaryota</taxon>
        <taxon>Sar</taxon>
        <taxon>Alveolata</taxon>
        <taxon>Dinophyceae</taxon>
        <taxon>Prorocentrales</taxon>
        <taxon>Prorocentraceae</taxon>
        <taxon>Prorocentrum</taxon>
    </lineage>
</organism>
<keyword evidence="3" id="KW-1185">Reference proteome</keyword>
<evidence type="ECO:0000313" key="3">
    <source>
        <dbReference type="Proteomes" id="UP001189429"/>
    </source>
</evidence>
<feature type="compositionally biased region" description="Basic and acidic residues" evidence="1">
    <location>
        <begin position="234"/>
        <end position="245"/>
    </location>
</feature>
<evidence type="ECO:0000313" key="2">
    <source>
        <dbReference type="EMBL" id="CAK0893346.1"/>
    </source>
</evidence>
<sequence>MQVHLTPVQWRLCPLRVRGVSNWLQHLQSRLPQPDAPADVPALQEQPRALQVKAPPLCGGRPNRIRLAVSVRATASVDGSLESPAGSMSFSLPSLSCTYHSVSDSWRPRARMTLRVSRPHATLSMAAAPPLEMVEWCEEKVHGDDATFQMRSACWLSVSARWRRGQPTEIAVASLPLGLCLALRPFLRFVSAFSLPDAPAAPGVAHDAARAQRSSSARGGPAAAATGCGQSGDAGRRSGEQEARPRQAGLSAQASLSTVSLRVFAAGPSTEVSPHLAVCVEEASAHVPSGGPPRASAVLSVLLFGPEQAGTATPSDAPARMPSDAGALSSECHLDDLLGPCTLSFSERPAEPGARGVRTLCAEVDGLVLGLTERSHLIALLQLGSQYLSCLDELARPSQDAGGAPEPARRTGEARPPGEPVCLSVLVRSASVQLPGQLVDGQTPSYRLAVGSASWTSTPQDATTQQLLQCSNLSAALEDSQQSLHLTRLTLTVLHSSPPAGGGNSALDITANIDGDVSLDVCTGCIFADIQRLLPSATERQLIGALDQHSVTVLATADERDEHTPAAGSTTSTPISPTLIEGQASSADEERLHSTAAASTPPAQEPAVVKWRVLVANFSSRLSAGPAESSRVALRLRDFSVFSWPPTLTAPPAASHRLPGMHRKRIDVSVEAMSADASWASALAAPLLSPMSLHGSVTTQSACDLECPQLPAARTDVQFHLSPMVVALGAWQIQALQEILSFSDPGGAPSQDVQESLSTVAGTMVARGPRERSRQFLCPLTTWFCSSGCRTATMQSATRGSGGFSS</sequence>
<accession>A0ABN9X243</accession>
<reference evidence="2" key="1">
    <citation type="submission" date="2023-10" db="EMBL/GenBank/DDBJ databases">
        <authorList>
            <person name="Chen Y."/>
            <person name="Shah S."/>
            <person name="Dougan E. K."/>
            <person name="Thang M."/>
            <person name="Chan C."/>
        </authorList>
    </citation>
    <scope>NUCLEOTIDE SEQUENCE [LARGE SCALE GENOMIC DNA]</scope>
</reference>
<proteinExistence type="predicted"/>
<evidence type="ECO:0000256" key="1">
    <source>
        <dbReference type="SAM" id="MobiDB-lite"/>
    </source>
</evidence>
<protein>
    <submittedName>
        <fullName evidence="2">Uncharacterized protein</fullName>
    </submittedName>
</protein>
<feature type="region of interest" description="Disordered" evidence="1">
    <location>
        <begin position="397"/>
        <end position="417"/>
    </location>
</feature>